<protein>
    <submittedName>
        <fullName evidence="1">Uncharacterized protein</fullName>
    </submittedName>
</protein>
<accession>Q5Z571</accession>
<gene>
    <name evidence="1" type="primary">B1066D09.42</name>
</gene>
<dbReference type="Proteomes" id="UP000000763">
    <property type="component" value="Chromosome 6"/>
</dbReference>
<dbReference type="EMBL" id="AP005761">
    <property type="protein sequence ID" value="BAD54655.1"/>
    <property type="molecule type" value="Genomic_DNA"/>
</dbReference>
<proteinExistence type="predicted"/>
<evidence type="ECO:0000313" key="2">
    <source>
        <dbReference type="Proteomes" id="UP000000763"/>
    </source>
</evidence>
<sequence length="66" mass="6157">MGSRGWLAEAAAAATGSATAEAEVAATGSATAEAEAAAAGSVTATGAATVLRPQAVGPVAKRFLSP</sequence>
<dbReference type="AlphaFoldDB" id="Q5Z571"/>
<evidence type="ECO:0000313" key="1">
    <source>
        <dbReference type="EMBL" id="BAD54655.1"/>
    </source>
</evidence>
<reference evidence="2" key="1">
    <citation type="journal article" date="2005" name="Nature">
        <title>The map-based sequence of the rice genome.</title>
        <authorList>
            <consortium name="International rice genome sequencing project (IRGSP)"/>
            <person name="Matsumoto T."/>
            <person name="Wu J."/>
            <person name="Kanamori H."/>
            <person name="Katayose Y."/>
            <person name="Fujisawa M."/>
            <person name="Namiki N."/>
            <person name="Mizuno H."/>
            <person name="Yamamoto K."/>
            <person name="Antonio B.A."/>
            <person name="Baba T."/>
            <person name="Sakata K."/>
            <person name="Nagamura Y."/>
            <person name="Aoki H."/>
            <person name="Arikawa K."/>
            <person name="Arita K."/>
            <person name="Bito T."/>
            <person name="Chiden Y."/>
            <person name="Fujitsuka N."/>
            <person name="Fukunaka R."/>
            <person name="Hamada M."/>
            <person name="Harada C."/>
            <person name="Hayashi A."/>
            <person name="Hijishita S."/>
            <person name="Honda M."/>
            <person name="Hosokawa S."/>
            <person name="Ichikawa Y."/>
            <person name="Idonuma A."/>
            <person name="Iijima M."/>
            <person name="Ikeda M."/>
            <person name="Ikeno M."/>
            <person name="Ito K."/>
            <person name="Ito S."/>
            <person name="Ito T."/>
            <person name="Ito Y."/>
            <person name="Ito Y."/>
            <person name="Iwabuchi A."/>
            <person name="Kamiya K."/>
            <person name="Karasawa W."/>
            <person name="Kurita K."/>
            <person name="Katagiri S."/>
            <person name="Kikuta A."/>
            <person name="Kobayashi H."/>
            <person name="Kobayashi N."/>
            <person name="Machita K."/>
            <person name="Maehara T."/>
            <person name="Masukawa M."/>
            <person name="Mizubayashi T."/>
            <person name="Mukai Y."/>
            <person name="Nagasaki H."/>
            <person name="Nagata Y."/>
            <person name="Naito S."/>
            <person name="Nakashima M."/>
            <person name="Nakama Y."/>
            <person name="Nakamichi Y."/>
            <person name="Nakamura M."/>
            <person name="Meguro A."/>
            <person name="Negishi M."/>
            <person name="Ohta I."/>
            <person name="Ohta T."/>
            <person name="Okamoto M."/>
            <person name="Ono N."/>
            <person name="Saji S."/>
            <person name="Sakaguchi M."/>
            <person name="Sakai K."/>
            <person name="Shibata M."/>
            <person name="Shimokawa T."/>
            <person name="Song J."/>
            <person name="Takazaki Y."/>
            <person name="Terasawa K."/>
            <person name="Tsugane M."/>
            <person name="Tsuji K."/>
            <person name="Ueda S."/>
            <person name="Waki K."/>
            <person name="Yamagata H."/>
            <person name="Yamamoto M."/>
            <person name="Yamamoto S."/>
            <person name="Yamane H."/>
            <person name="Yoshiki S."/>
            <person name="Yoshihara R."/>
            <person name="Yukawa K."/>
            <person name="Zhong H."/>
            <person name="Yano M."/>
            <person name="Yuan Q."/>
            <person name="Ouyang S."/>
            <person name="Liu J."/>
            <person name="Jones K.M."/>
            <person name="Gansberger K."/>
            <person name="Moffat K."/>
            <person name="Hill J."/>
            <person name="Bera J."/>
            <person name="Fadrosh D."/>
            <person name="Jin S."/>
            <person name="Johri S."/>
            <person name="Kim M."/>
            <person name="Overton L."/>
            <person name="Reardon M."/>
            <person name="Tsitrin T."/>
            <person name="Vuong H."/>
            <person name="Weaver B."/>
            <person name="Ciecko A."/>
            <person name="Tallon L."/>
            <person name="Jackson J."/>
            <person name="Pai G."/>
            <person name="Aken S.V."/>
            <person name="Utterback T."/>
            <person name="Reidmuller S."/>
            <person name="Feldblyum T."/>
            <person name="Hsiao J."/>
            <person name="Zismann V."/>
            <person name="Iobst S."/>
            <person name="de Vazeille A.R."/>
            <person name="Buell C.R."/>
            <person name="Ying K."/>
            <person name="Li Y."/>
            <person name="Lu T."/>
            <person name="Huang Y."/>
            <person name="Zhao Q."/>
            <person name="Feng Q."/>
            <person name="Zhang L."/>
            <person name="Zhu J."/>
            <person name="Weng Q."/>
            <person name="Mu J."/>
            <person name="Lu Y."/>
            <person name="Fan D."/>
            <person name="Liu Y."/>
            <person name="Guan J."/>
            <person name="Zhang Y."/>
            <person name="Yu S."/>
            <person name="Liu X."/>
            <person name="Zhang Y."/>
            <person name="Hong G."/>
            <person name="Han B."/>
            <person name="Choisne N."/>
            <person name="Demange N."/>
            <person name="Orjeda G."/>
            <person name="Samain S."/>
            <person name="Cattolico L."/>
            <person name="Pelletier E."/>
            <person name="Couloux A."/>
            <person name="Segurens B."/>
            <person name="Wincker P."/>
            <person name="D'Hont A."/>
            <person name="Scarpelli C."/>
            <person name="Weissenbach J."/>
            <person name="Salanoubat M."/>
            <person name="Quetier F."/>
            <person name="Yu Y."/>
            <person name="Kim H.R."/>
            <person name="Rambo T."/>
            <person name="Currie J."/>
            <person name="Collura K."/>
            <person name="Luo M."/>
            <person name="Yang T."/>
            <person name="Ammiraju J.S.S."/>
            <person name="Engler F."/>
            <person name="Soderlund C."/>
            <person name="Wing R.A."/>
            <person name="Palmer L.E."/>
            <person name="de la Bastide M."/>
            <person name="Spiegel L."/>
            <person name="Nascimento L."/>
            <person name="Zutavern T."/>
            <person name="O'Shaughnessy A."/>
            <person name="Dike S."/>
            <person name="Dedhia N."/>
            <person name="Preston R."/>
            <person name="Balija V."/>
            <person name="McCombie W.R."/>
            <person name="Chow T."/>
            <person name="Chen H."/>
            <person name="Chung M."/>
            <person name="Chen C."/>
            <person name="Shaw J."/>
            <person name="Wu H."/>
            <person name="Hsiao K."/>
            <person name="Chao Y."/>
            <person name="Chu M."/>
            <person name="Cheng C."/>
            <person name="Hour A."/>
            <person name="Lee P."/>
            <person name="Lin S."/>
            <person name="Lin Y."/>
            <person name="Liou J."/>
            <person name="Liu S."/>
            <person name="Hsing Y."/>
            <person name="Raghuvanshi S."/>
            <person name="Mohanty A."/>
            <person name="Bharti A.K."/>
            <person name="Gaur A."/>
            <person name="Gupta V."/>
            <person name="Kumar D."/>
            <person name="Ravi V."/>
            <person name="Vij S."/>
            <person name="Kapur A."/>
            <person name="Khurana P."/>
            <person name="Khurana P."/>
            <person name="Khurana J.P."/>
            <person name="Tyagi A.K."/>
            <person name="Gaikwad K."/>
            <person name="Singh A."/>
            <person name="Dalal V."/>
            <person name="Srivastava S."/>
            <person name="Dixit A."/>
            <person name="Pal A.K."/>
            <person name="Ghazi I.A."/>
            <person name="Yadav M."/>
            <person name="Pandit A."/>
            <person name="Bhargava A."/>
            <person name="Sureshbabu K."/>
            <person name="Batra K."/>
            <person name="Sharma T.R."/>
            <person name="Mohapatra T."/>
            <person name="Singh N.K."/>
            <person name="Messing J."/>
            <person name="Nelson A.B."/>
            <person name="Fuks G."/>
            <person name="Kavchok S."/>
            <person name="Keizer G."/>
            <person name="Linton E."/>
            <person name="Llaca V."/>
            <person name="Song R."/>
            <person name="Tanyolac B."/>
            <person name="Young S."/>
            <person name="Ho-Il K."/>
            <person name="Hahn J.H."/>
            <person name="Sangsakoo G."/>
            <person name="Vanavichit A."/>
            <person name="de Mattos Luiz.A.T."/>
            <person name="Zimmer P.D."/>
            <person name="Malone G."/>
            <person name="Dellagostin O."/>
            <person name="de Oliveira A.C."/>
            <person name="Bevan M."/>
            <person name="Bancroft I."/>
            <person name="Minx P."/>
            <person name="Cordum H."/>
            <person name="Wilson R."/>
            <person name="Cheng Z."/>
            <person name="Jin W."/>
            <person name="Jiang J."/>
            <person name="Leong S.A."/>
            <person name="Iwama H."/>
            <person name="Gojobori T."/>
            <person name="Itoh T."/>
            <person name="Niimura Y."/>
            <person name="Fujii Y."/>
            <person name="Habara T."/>
            <person name="Sakai H."/>
            <person name="Sato Y."/>
            <person name="Wilson G."/>
            <person name="Kumar K."/>
            <person name="McCouch S."/>
            <person name="Juretic N."/>
            <person name="Hoen D."/>
            <person name="Wright S."/>
            <person name="Bruskiewich R."/>
            <person name="Bureau T."/>
            <person name="Miyao A."/>
            <person name="Hirochika H."/>
            <person name="Nishikawa T."/>
            <person name="Kadowaki K."/>
            <person name="Sugiura M."/>
            <person name="Burr B."/>
            <person name="Sasaki T."/>
        </authorList>
    </citation>
    <scope>NUCLEOTIDE SEQUENCE [LARGE SCALE GENOMIC DNA]</scope>
    <source>
        <strain evidence="2">cv. Nipponbare</strain>
    </source>
</reference>
<organism evidence="1 2">
    <name type="scientific">Oryza sativa subsp. japonica</name>
    <name type="common">Rice</name>
    <dbReference type="NCBI Taxonomy" id="39947"/>
    <lineage>
        <taxon>Eukaryota</taxon>
        <taxon>Viridiplantae</taxon>
        <taxon>Streptophyta</taxon>
        <taxon>Embryophyta</taxon>
        <taxon>Tracheophyta</taxon>
        <taxon>Spermatophyta</taxon>
        <taxon>Magnoliopsida</taxon>
        <taxon>Liliopsida</taxon>
        <taxon>Poales</taxon>
        <taxon>Poaceae</taxon>
        <taxon>BOP clade</taxon>
        <taxon>Oryzoideae</taxon>
        <taxon>Oryzeae</taxon>
        <taxon>Oryzinae</taxon>
        <taxon>Oryza</taxon>
        <taxon>Oryza sativa</taxon>
    </lineage>
</organism>
<reference evidence="2" key="2">
    <citation type="journal article" date="2008" name="Nucleic Acids Res.">
        <title>The rice annotation project database (RAP-DB): 2008 update.</title>
        <authorList>
            <consortium name="The rice annotation project (RAP)"/>
        </authorList>
    </citation>
    <scope>GENOME REANNOTATION</scope>
    <source>
        <strain evidence="2">cv. Nipponbare</strain>
    </source>
</reference>
<name>Q5Z571_ORYSJ</name>